<proteinExistence type="predicted"/>
<protein>
    <submittedName>
        <fullName evidence="1">Uncharacterized protein</fullName>
    </submittedName>
</protein>
<organism evidence="1 2">
    <name type="scientific">Actinomyces johnsonii F0510</name>
    <dbReference type="NCBI Taxonomy" id="1227262"/>
    <lineage>
        <taxon>Bacteria</taxon>
        <taxon>Bacillati</taxon>
        <taxon>Actinomycetota</taxon>
        <taxon>Actinomycetes</taxon>
        <taxon>Actinomycetales</taxon>
        <taxon>Actinomycetaceae</taxon>
        <taxon>Actinomyces</taxon>
    </lineage>
</organism>
<dbReference type="HOGENOM" id="CLU_2520164_0_0_11"/>
<dbReference type="Proteomes" id="UP000016498">
    <property type="component" value="Unassembled WGS sequence"/>
</dbReference>
<accession>U1Q0K1</accession>
<gene>
    <name evidence="1" type="ORF">HMPREF1549_02621</name>
</gene>
<evidence type="ECO:0000313" key="1">
    <source>
        <dbReference type="EMBL" id="ERH16141.1"/>
    </source>
</evidence>
<dbReference type="EMBL" id="AWSD01000306">
    <property type="protein sequence ID" value="ERH16141.1"/>
    <property type="molecule type" value="Genomic_DNA"/>
</dbReference>
<name>U1Q0K1_9ACTO</name>
<comment type="caution">
    <text evidence="1">The sequence shown here is derived from an EMBL/GenBank/DDBJ whole genome shotgun (WGS) entry which is preliminary data.</text>
</comment>
<evidence type="ECO:0000313" key="2">
    <source>
        <dbReference type="Proteomes" id="UP000016498"/>
    </source>
</evidence>
<reference evidence="1 2" key="1">
    <citation type="submission" date="2013-06" db="EMBL/GenBank/DDBJ databases">
        <authorList>
            <person name="Weinstock G."/>
            <person name="Sodergren E."/>
            <person name="Lobos E.A."/>
            <person name="Fulton L."/>
            <person name="Fulton R."/>
            <person name="Courtney L."/>
            <person name="Fronick C."/>
            <person name="O'Laughlin M."/>
            <person name="Godfrey J."/>
            <person name="Wilson R.M."/>
            <person name="Miner T."/>
            <person name="Farmer C."/>
            <person name="Delehaunty K."/>
            <person name="Cordes M."/>
            <person name="Minx P."/>
            <person name="Tomlinson C."/>
            <person name="Chen J."/>
            <person name="Wollam A."/>
            <person name="Pepin K.H."/>
            <person name="Bhonagiri V."/>
            <person name="Zhang X."/>
            <person name="Warren W."/>
            <person name="Mitreva M."/>
            <person name="Mardis E.R."/>
            <person name="Wilson R.K."/>
        </authorList>
    </citation>
    <scope>NUCLEOTIDE SEQUENCE [LARGE SCALE GENOMIC DNA]</scope>
    <source>
        <strain evidence="1 2">F0510</strain>
    </source>
</reference>
<sequence length="84" mass="9332">MRHRLAIILLAADATGRFDGGSGWLKRQVDGRKLIDAIKADKVQRSGSRDPNLNLERRSAYHNPVAFERQAGNIPCRYLAGCVV</sequence>
<dbReference type="AlphaFoldDB" id="U1Q0K1"/>